<evidence type="ECO:0000256" key="3">
    <source>
        <dbReference type="ARBA" id="ARBA00022617"/>
    </source>
</evidence>
<keyword evidence="12" id="KW-1185">Reference proteome</keyword>
<evidence type="ECO:0000256" key="9">
    <source>
        <dbReference type="RuleBase" id="RU364116"/>
    </source>
</evidence>
<dbReference type="PROSITE" id="PS51918">
    <property type="entry name" value="RADICAL_SAM"/>
    <property type="match status" value="1"/>
</dbReference>
<dbReference type="SFLD" id="SFLDS00029">
    <property type="entry name" value="Radical_SAM"/>
    <property type="match status" value="2"/>
</dbReference>
<comment type="caution">
    <text evidence="11">The sequence shown here is derived from an EMBL/GenBank/DDBJ whole genome shotgun (WGS) entry which is preliminary data.</text>
</comment>
<evidence type="ECO:0000313" key="12">
    <source>
        <dbReference type="Proteomes" id="UP000005332"/>
    </source>
</evidence>
<name>G4D026_9ACTN</name>
<accession>G4D026</accession>
<dbReference type="SFLD" id="SFLDG01065">
    <property type="entry name" value="anaerobic_coproporphyrinogen-I"/>
    <property type="match status" value="2"/>
</dbReference>
<keyword evidence="5 9" id="KW-0479">Metal-binding</keyword>
<evidence type="ECO:0000256" key="1">
    <source>
        <dbReference type="ARBA" id="ARBA00006100"/>
    </source>
</evidence>
<dbReference type="GO" id="GO:0006779">
    <property type="term" value="P:porphyrin-containing compound biosynthetic process"/>
    <property type="evidence" value="ECO:0007669"/>
    <property type="project" value="InterPro"/>
</dbReference>
<dbReference type="InterPro" id="IPR006638">
    <property type="entry name" value="Elp3/MiaA/NifB-like_rSAM"/>
</dbReference>
<keyword evidence="9" id="KW-0004">4Fe-4S</keyword>
<dbReference type="Gene3D" id="3.20.20.70">
    <property type="entry name" value="Aldolase class I"/>
    <property type="match status" value="1"/>
</dbReference>
<dbReference type="InterPro" id="IPR007197">
    <property type="entry name" value="rSAM"/>
</dbReference>
<dbReference type="GO" id="GO:0005737">
    <property type="term" value="C:cytoplasm"/>
    <property type="evidence" value="ECO:0007669"/>
    <property type="project" value="UniProtKB-SubCell"/>
</dbReference>
<dbReference type="NCBIfam" id="TIGR00539">
    <property type="entry name" value="hemN_rel"/>
    <property type="match status" value="1"/>
</dbReference>
<reference evidence="11 12" key="1">
    <citation type="submission" date="2011-06" db="EMBL/GenBank/DDBJ databases">
        <authorList>
            <person name="Muzny D."/>
            <person name="Qin X."/>
            <person name="Deng J."/>
            <person name="Jiang H."/>
            <person name="Liu Y."/>
            <person name="Qu J."/>
            <person name="Song X.-Z."/>
            <person name="Zhang L."/>
            <person name="Thornton R."/>
            <person name="Coyle M."/>
            <person name="Francisco L."/>
            <person name="Jackson L."/>
            <person name="Javaid M."/>
            <person name="Korchina V."/>
            <person name="Kovar C."/>
            <person name="Mata R."/>
            <person name="Mathew T."/>
            <person name="Ngo R."/>
            <person name="Nguyen L."/>
            <person name="Nguyen N."/>
            <person name="Okwuonu G."/>
            <person name="Ongeri F."/>
            <person name="Pham C."/>
            <person name="Simmons D."/>
            <person name="Wilczek-Boney K."/>
            <person name="Hale W."/>
            <person name="Jakkamsetti A."/>
            <person name="Pham P."/>
            <person name="Ruth R."/>
            <person name="San Lucas F."/>
            <person name="Warren J."/>
            <person name="Zhang J."/>
            <person name="Zhao Z."/>
            <person name="Zhou C."/>
            <person name="Zhu D."/>
            <person name="Lee S."/>
            <person name="Bess C."/>
            <person name="Blankenburg K."/>
            <person name="Forbes L."/>
            <person name="Fu Q."/>
            <person name="Gubbala S."/>
            <person name="Hirani K."/>
            <person name="Jayaseelan J.C."/>
            <person name="Lara F."/>
            <person name="Munidasa M."/>
            <person name="Palculict T."/>
            <person name="Patil S."/>
            <person name="Pu L.-L."/>
            <person name="Saada N."/>
            <person name="Tang L."/>
            <person name="Weissenberger G."/>
            <person name="Zhu Y."/>
            <person name="Hemphill L."/>
            <person name="Shang Y."/>
            <person name="Youmans B."/>
            <person name="Ayvaz T."/>
            <person name="Ross M."/>
            <person name="Santibanez J."/>
            <person name="Aqrawi P."/>
            <person name="Gross S."/>
            <person name="Joshi V."/>
            <person name="Fowler G."/>
            <person name="Nazareth L."/>
            <person name="Reid J."/>
            <person name="Worley K."/>
            <person name="Petrosino J."/>
            <person name="Highlander S."/>
            <person name="Gibbs R."/>
        </authorList>
    </citation>
    <scope>NUCLEOTIDE SEQUENCE [LARGE SCALE GENOMIC DNA]</scope>
    <source>
        <strain evidence="11 12">ATCC 25577</strain>
    </source>
</reference>
<dbReference type="AlphaFoldDB" id="G4D026"/>
<keyword evidence="4 9" id="KW-0949">S-adenosyl-L-methionine</keyword>
<evidence type="ECO:0000256" key="5">
    <source>
        <dbReference type="ARBA" id="ARBA00022723"/>
    </source>
</evidence>
<dbReference type="SMART" id="SM00729">
    <property type="entry name" value="Elp3"/>
    <property type="match status" value="1"/>
</dbReference>
<evidence type="ECO:0000313" key="11">
    <source>
        <dbReference type="EMBL" id="EGY77095.1"/>
    </source>
</evidence>
<evidence type="ECO:0000256" key="4">
    <source>
        <dbReference type="ARBA" id="ARBA00022691"/>
    </source>
</evidence>
<dbReference type="EMBL" id="AGBA01000015">
    <property type="protein sequence ID" value="EGY77095.1"/>
    <property type="molecule type" value="Genomic_DNA"/>
</dbReference>
<dbReference type="GO" id="GO:0046872">
    <property type="term" value="F:metal ion binding"/>
    <property type="evidence" value="ECO:0007669"/>
    <property type="project" value="UniProtKB-UniRule"/>
</dbReference>
<evidence type="ECO:0000256" key="7">
    <source>
        <dbReference type="ARBA" id="ARBA00023014"/>
    </source>
</evidence>
<evidence type="ECO:0000259" key="10">
    <source>
        <dbReference type="PROSITE" id="PS51918"/>
    </source>
</evidence>
<comment type="subcellular location">
    <subcellularLocation>
        <location evidence="9">Cytoplasm</location>
    </subcellularLocation>
</comment>
<comment type="function">
    <text evidence="9">Probably acts as a heme chaperone, transferring heme to an unknown acceptor. Binds one molecule of heme per monomer, possibly covalently. Binds 1 [4Fe-4S] cluster. The cluster is coordinated with 3 cysteines and an exchangeable S-adenosyl-L-methionine.</text>
</comment>
<dbReference type="PATRIC" id="fig|997355.3.peg.2019"/>
<keyword evidence="3 9" id="KW-0349">Heme</keyword>
<comment type="similarity">
    <text evidence="1">Belongs to the anaerobic coproporphyrinogen-III oxidase family. HemW subfamily.</text>
</comment>
<dbReference type="CDD" id="cd01335">
    <property type="entry name" value="Radical_SAM"/>
    <property type="match status" value="1"/>
</dbReference>
<dbReference type="SFLD" id="SFLDF00562">
    <property type="entry name" value="HemN-like__clustered_with_heat"/>
    <property type="match status" value="1"/>
</dbReference>
<dbReference type="GO" id="GO:0004109">
    <property type="term" value="F:coproporphyrinogen oxidase activity"/>
    <property type="evidence" value="ECO:0007669"/>
    <property type="project" value="InterPro"/>
</dbReference>
<dbReference type="PANTHER" id="PTHR13932">
    <property type="entry name" value="COPROPORPHYRINIGEN III OXIDASE"/>
    <property type="match status" value="1"/>
</dbReference>
<dbReference type="InterPro" id="IPR004559">
    <property type="entry name" value="HemW-like"/>
</dbReference>
<dbReference type="Pfam" id="PF04055">
    <property type="entry name" value="Radical_SAM"/>
    <property type="match status" value="1"/>
</dbReference>
<dbReference type="InterPro" id="IPR010723">
    <property type="entry name" value="HemN_C"/>
</dbReference>
<feature type="domain" description="Radical SAM core" evidence="10">
    <location>
        <begin position="28"/>
        <end position="271"/>
    </location>
</feature>
<evidence type="ECO:0000256" key="6">
    <source>
        <dbReference type="ARBA" id="ARBA00023004"/>
    </source>
</evidence>
<dbReference type="GO" id="GO:0051539">
    <property type="term" value="F:4 iron, 4 sulfur cluster binding"/>
    <property type="evidence" value="ECO:0007669"/>
    <property type="project" value="UniProtKB-UniRule"/>
</dbReference>
<keyword evidence="9" id="KW-0963">Cytoplasm</keyword>
<dbReference type="PANTHER" id="PTHR13932:SF5">
    <property type="entry name" value="RADICAL S-ADENOSYL METHIONINE DOMAIN-CONTAINING PROTEIN 1, MITOCHONDRIAL"/>
    <property type="match status" value="1"/>
</dbReference>
<sequence length="408" mass="45491">MASCKGRIRTLDLRRTMTHANGDLPQLQAADGPWSIYLHVPFCASRCGYCDFNTYVLAAMGEDAIPGYLEAAHRELDLAGQMWRRRPAVSTIFFGGGTPTMLTPAQLGELVDHIRTVWGIDDDAEITTEANPETLDEDVLSGLLAAGINRLSMGMQSSDEFVLTILDRRHRPGRAVEMARLARQVGFDDVSLDLIFGAPGEDLGSWRCSLEAALSAEPDHVSAYSLIVEEGTRLAARIRRGELPMTDEDDLADKYLIAERVLTEAGYVNYEVSNWARPRDGHDHRCRHNMAYWLGRDWWGIGPGAHSHVNGTRWWNVKHPATYRSRLAEGRLPVEDHEVLDAEQRHEETVLLQLRLADGLPLSQLTEVERHRADHVVEQGLGAIQGGHLVLNLSGRMVADRIITDLLV</sequence>
<dbReference type="Proteomes" id="UP000005332">
    <property type="component" value="Unassembled WGS sequence"/>
</dbReference>
<dbReference type="SFLD" id="SFLDF00288">
    <property type="entry name" value="HemN-like__clustered_with_nucl"/>
    <property type="match status" value="1"/>
</dbReference>
<organism evidence="11 12">
    <name type="scientific">Cutibacterium avidum ATCC 25577</name>
    <dbReference type="NCBI Taxonomy" id="997355"/>
    <lineage>
        <taxon>Bacteria</taxon>
        <taxon>Bacillati</taxon>
        <taxon>Actinomycetota</taxon>
        <taxon>Actinomycetes</taxon>
        <taxon>Propionibacteriales</taxon>
        <taxon>Propionibacteriaceae</taxon>
        <taxon>Cutibacterium</taxon>
    </lineage>
</organism>
<dbReference type="InterPro" id="IPR058240">
    <property type="entry name" value="rSAM_sf"/>
</dbReference>
<protein>
    <recommendedName>
        <fullName evidence="2 9">Heme chaperone HemW</fullName>
    </recommendedName>
</protein>
<dbReference type="SUPFAM" id="SSF102114">
    <property type="entry name" value="Radical SAM enzymes"/>
    <property type="match status" value="1"/>
</dbReference>
<dbReference type="HOGENOM" id="CLU_027579_1_0_11"/>
<evidence type="ECO:0000256" key="2">
    <source>
        <dbReference type="ARBA" id="ARBA00017228"/>
    </source>
</evidence>
<keyword evidence="7 9" id="KW-0411">Iron-sulfur</keyword>
<gene>
    <name evidence="11" type="primary">hemN</name>
    <name evidence="11" type="ORF">HMPREF9153_2048</name>
</gene>
<keyword evidence="8 9" id="KW-0143">Chaperone</keyword>
<dbReference type="InterPro" id="IPR013785">
    <property type="entry name" value="Aldolase_TIM"/>
</dbReference>
<keyword evidence="6 9" id="KW-0408">Iron</keyword>
<proteinExistence type="inferred from homology"/>
<dbReference type="InterPro" id="IPR034505">
    <property type="entry name" value="Coproporphyrinogen-III_oxidase"/>
</dbReference>
<keyword evidence="11" id="KW-0560">Oxidoreductase</keyword>
<dbReference type="Pfam" id="PF06969">
    <property type="entry name" value="HemN_C"/>
    <property type="match status" value="1"/>
</dbReference>
<evidence type="ECO:0000256" key="8">
    <source>
        <dbReference type="ARBA" id="ARBA00023186"/>
    </source>
</evidence>